<dbReference type="Proteomes" id="UP001346149">
    <property type="component" value="Unassembled WGS sequence"/>
</dbReference>
<name>A0AAN7L6A7_TRANT</name>
<accession>A0AAN7L6A7</accession>
<protein>
    <submittedName>
        <fullName evidence="2">Uncharacterized protein</fullName>
    </submittedName>
</protein>
<organism evidence="2 3">
    <name type="scientific">Trapa natans</name>
    <name type="common">Water chestnut</name>
    <dbReference type="NCBI Taxonomy" id="22666"/>
    <lineage>
        <taxon>Eukaryota</taxon>
        <taxon>Viridiplantae</taxon>
        <taxon>Streptophyta</taxon>
        <taxon>Embryophyta</taxon>
        <taxon>Tracheophyta</taxon>
        <taxon>Spermatophyta</taxon>
        <taxon>Magnoliopsida</taxon>
        <taxon>eudicotyledons</taxon>
        <taxon>Gunneridae</taxon>
        <taxon>Pentapetalae</taxon>
        <taxon>rosids</taxon>
        <taxon>malvids</taxon>
        <taxon>Myrtales</taxon>
        <taxon>Lythraceae</taxon>
        <taxon>Trapa</taxon>
    </lineage>
</organism>
<evidence type="ECO:0000256" key="1">
    <source>
        <dbReference type="SAM" id="MobiDB-lite"/>
    </source>
</evidence>
<dbReference type="EMBL" id="JAXQNO010000016">
    <property type="protein sequence ID" value="KAK4782053.1"/>
    <property type="molecule type" value="Genomic_DNA"/>
</dbReference>
<sequence>MTLQGVLGGNHDEEIDNTLHQYQVSTDRWWSALYRIIEGLAAMGRLSSAQYQPLEQQENEEGSDQWEASEIQ</sequence>
<dbReference type="AlphaFoldDB" id="A0AAN7L6A7"/>
<gene>
    <name evidence="2" type="ORF">SAY86_016155</name>
</gene>
<comment type="caution">
    <text evidence="2">The sequence shown here is derived from an EMBL/GenBank/DDBJ whole genome shotgun (WGS) entry which is preliminary data.</text>
</comment>
<keyword evidence="3" id="KW-1185">Reference proteome</keyword>
<evidence type="ECO:0000313" key="3">
    <source>
        <dbReference type="Proteomes" id="UP001346149"/>
    </source>
</evidence>
<feature type="region of interest" description="Disordered" evidence="1">
    <location>
        <begin position="52"/>
        <end position="72"/>
    </location>
</feature>
<reference evidence="2 3" key="1">
    <citation type="journal article" date="2023" name="Hortic Res">
        <title>Pangenome of water caltrop reveals structural variations and asymmetric subgenome divergence after allopolyploidization.</title>
        <authorList>
            <person name="Zhang X."/>
            <person name="Chen Y."/>
            <person name="Wang L."/>
            <person name="Yuan Y."/>
            <person name="Fang M."/>
            <person name="Shi L."/>
            <person name="Lu R."/>
            <person name="Comes H.P."/>
            <person name="Ma Y."/>
            <person name="Chen Y."/>
            <person name="Huang G."/>
            <person name="Zhou Y."/>
            <person name="Zheng Z."/>
            <person name="Qiu Y."/>
        </authorList>
    </citation>
    <scope>NUCLEOTIDE SEQUENCE [LARGE SCALE GENOMIC DNA]</scope>
    <source>
        <strain evidence="2">F231</strain>
    </source>
</reference>
<evidence type="ECO:0000313" key="2">
    <source>
        <dbReference type="EMBL" id="KAK4782053.1"/>
    </source>
</evidence>
<proteinExistence type="predicted"/>